<comment type="caution">
    <text evidence="2">The sequence shown here is derived from an EMBL/GenBank/DDBJ whole genome shotgun (WGS) entry which is preliminary data.</text>
</comment>
<proteinExistence type="predicted"/>
<name>X1JIJ6_9ZZZZ</name>
<dbReference type="EMBL" id="BARU01037835">
    <property type="protein sequence ID" value="GAH78119.1"/>
    <property type="molecule type" value="Genomic_DNA"/>
</dbReference>
<reference evidence="2" key="1">
    <citation type="journal article" date="2014" name="Front. Microbiol.">
        <title>High frequency of phylogenetically diverse reductive dehalogenase-homologous genes in deep subseafloor sedimentary metagenomes.</title>
        <authorList>
            <person name="Kawai M."/>
            <person name="Futagami T."/>
            <person name="Toyoda A."/>
            <person name="Takaki Y."/>
            <person name="Nishi S."/>
            <person name="Hori S."/>
            <person name="Arai W."/>
            <person name="Tsubouchi T."/>
            <person name="Morono Y."/>
            <person name="Uchiyama I."/>
            <person name="Ito T."/>
            <person name="Fujiyama A."/>
            <person name="Inagaki F."/>
            <person name="Takami H."/>
        </authorList>
    </citation>
    <scope>NUCLEOTIDE SEQUENCE</scope>
    <source>
        <strain evidence="2">Expedition CK06-06</strain>
    </source>
</reference>
<sequence length="62" mass="6873">MVGAIVDGGRWLAGVLIIAGVAYRLTLMCRTKVSSIRPVSWVRRHNRFTTEGTDKILAQFLA</sequence>
<protein>
    <submittedName>
        <fullName evidence="2">Uncharacterized protein</fullName>
    </submittedName>
</protein>
<keyword evidence="1" id="KW-0812">Transmembrane</keyword>
<accession>X1JIJ6</accession>
<evidence type="ECO:0000256" key="1">
    <source>
        <dbReference type="SAM" id="Phobius"/>
    </source>
</evidence>
<keyword evidence="1" id="KW-1133">Transmembrane helix</keyword>
<feature type="non-terminal residue" evidence="2">
    <location>
        <position position="62"/>
    </location>
</feature>
<feature type="transmembrane region" description="Helical" evidence="1">
    <location>
        <begin position="12"/>
        <end position="29"/>
    </location>
</feature>
<evidence type="ECO:0000313" key="2">
    <source>
        <dbReference type="EMBL" id="GAH78119.1"/>
    </source>
</evidence>
<gene>
    <name evidence="2" type="ORF">S03H2_58887</name>
</gene>
<keyword evidence="1" id="KW-0472">Membrane</keyword>
<dbReference type="AlphaFoldDB" id="X1JIJ6"/>
<organism evidence="2">
    <name type="scientific">marine sediment metagenome</name>
    <dbReference type="NCBI Taxonomy" id="412755"/>
    <lineage>
        <taxon>unclassified sequences</taxon>
        <taxon>metagenomes</taxon>
        <taxon>ecological metagenomes</taxon>
    </lineage>
</organism>